<feature type="transmembrane region" description="Helical" evidence="1">
    <location>
        <begin position="251"/>
        <end position="268"/>
    </location>
</feature>
<name>A0A376BN26_9NEIS</name>
<feature type="transmembrane region" description="Helical" evidence="1">
    <location>
        <begin position="222"/>
        <end position="239"/>
    </location>
</feature>
<feature type="transmembrane region" description="Helical" evidence="1">
    <location>
        <begin position="274"/>
        <end position="294"/>
    </location>
</feature>
<feature type="transmembrane region" description="Helical" evidence="1">
    <location>
        <begin position="116"/>
        <end position="134"/>
    </location>
</feature>
<feature type="transmembrane region" description="Helical" evidence="1">
    <location>
        <begin position="198"/>
        <end position="216"/>
    </location>
</feature>
<evidence type="ECO:0000259" key="2">
    <source>
        <dbReference type="Pfam" id="PF01757"/>
    </source>
</evidence>
<dbReference type="GO" id="GO:0000271">
    <property type="term" value="P:polysaccharide biosynthetic process"/>
    <property type="evidence" value="ECO:0007669"/>
    <property type="project" value="TreeGrafter"/>
</dbReference>
<evidence type="ECO:0000313" key="3">
    <source>
        <dbReference type="EMBL" id="SSY71068.1"/>
    </source>
</evidence>
<dbReference type="GO" id="GO:0016020">
    <property type="term" value="C:membrane"/>
    <property type="evidence" value="ECO:0007669"/>
    <property type="project" value="TreeGrafter"/>
</dbReference>
<dbReference type="Pfam" id="PF01757">
    <property type="entry name" value="Acyl_transf_3"/>
    <property type="match status" value="1"/>
</dbReference>
<dbReference type="RefSeq" id="WP_034292854.1">
    <property type="nucleotide sequence ID" value="NZ_CP091519.2"/>
</dbReference>
<dbReference type="Proteomes" id="UP000254209">
    <property type="component" value="Unassembled WGS sequence"/>
</dbReference>
<evidence type="ECO:0000256" key="1">
    <source>
        <dbReference type="SAM" id="Phobius"/>
    </source>
</evidence>
<sequence length="366" mass="42455">MSHASILIIISSLCMILAAYVFAKIFRQPENNQQRSRQLDGLRGILACAVIAHHSYYTFTWREGGSWGANSLIIINLGAVAVSLFFMLSAYLHIAKIRHSPNMDWREFYLSRAKRIYPLYIAVFLFVIGVTLAFKPLNGDNFGDFLRFSAQWLLFQNTSFQGFQSHLIIAGVQWTLVYEWAVYCILPLIHMIYHRKITLQPAALIALALSYWIIMYHSQTRYFWLFILAIPAAVFAKPIQFLLQQFPRSHLILLILLTGYIFAYTPAYSWEQRLWLAVLFAFIANGFTYANLLNYHGLSKLGDISYAIYLTHGLVLFMWFGVWKMFAFKQGNFVGYVAHLPVIFGATFVLAWLGNRYVEQIFWRRK</sequence>
<feature type="domain" description="Acyltransferase 3" evidence="2">
    <location>
        <begin position="38"/>
        <end position="353"/>
    </location>
</feature>
<feature type="transmembrane region" description="Helical" evidence="1">
    <location>
        <begin position="73"/>
        <end position="95"/>
    </location>
</feature>
<dbReference type="AlphaFoldDB" id="A0A376BN26"/>
<accession>A0A376BN26</accession>
<evidence type="ECO:0000313" key="4">
    <source>
        <dbReference type="Proteomes" id="UP000254209"/>
    </source>
</evidence>
<proteinExistence type="predicted"/>
<feature type="transmembrane region" description="Helical" evidence="1">
    <location>
        <begin position="44"/>
        <end position="61"/>
    </location>
</feature>
<feature type="transmembrane region" description="Helical" evidence="1">
    <location>
        <begin position="163"/>
        <end position="186"/>
    </location>
</feature>
<dbReference type="EMBL" id="UFSO01000002">
    <property type="protein sequence ID" value="SSY71068.1"/>
    <property type="molecule type" value="Genomic_DNA"/>
</dbReference>
<protein>
    <submittedName>
        <fullName evidence="3">Uncharacterized protein conserved in bacteria</fullName>
    </submittedName>
</protein>
<feature type="transmembrane region" description="Helical" evidence="1">
    <location>
        <begin position="333"/>
        <end position="355"/>
    </location>
</feature>
<feature type="transmembrane region" description="Helical" evidence="1">
    <location>
        <begin position="6"/>
        <end position="23"/>
    </location>
</feature>
<keyword evidence="1" id="KW-0812">Transmembrane</keyword>
<dbReference type="PANTHER" id="PTHR23028:SF53">
    <property type="entry name" value="ACYL_TRANSF_3 DOMAIN-CONTAINING PROTEIN"/>
    <property type="match status" value="1"/>
</dbReference>
<feature type="transmembrane region" description="Helical" evidence="1">
    <location>
        <begin position="306"/>
        <end position="327"/>
    </location>
</feature>
<dbReference type="InterPro" id="IPR050879">
    <property type="entry name" value="Acyltransferase_3"/>
</dbReference>
<dbReference type="InterPro" id="IPR002656">
    <property type="entry name" value="Acyl_transf_3_dom"/>
</dbReference>
<gene>
    <name evidence="3" type="ORF">NCTC10283_01204</name>
</gene>
<keyword evidence="4" id="KW-1185">Reference proteome</keyword>
<dbReference type="OrthoDB" id="9814807at2"/>
<keyword evidence="1" id="KW-1133">Transmembrane helix</keyword>
<dbReference type="PANTHER" id="PTHR23028">
    <property type="entry name" value="ACETYLTRANSFERASE"/>
    <property type="match status" value="1"/>
</dbReference>
<dbReference type="GO" id="GO:0016747">
    <property type="term" value="F:acyltransferase activity, transferring groups other than amino-acyl groups"/>
    <property type="evidence" value="ECO:0007669"/>
    <property type="project" value="InterPro"/>
</dbReference>
<dbReference type="STRING" id="1120980.GCA_000745955_01311"/>
<keyword evidence="1" id="KW-0472">Membrane</keyword>
<organism evidence="3 4">
    <name type="scientific">Alysiella crassa</name>
    <dbReference type="NCBI Taxonomy" id="153491"/>
    <lineage>
        <taxon>Bacteria</taxon>
        <taxon>Pseudomonadati</taxon>
        <taxon>Pseudomonadota</taxon>
        <taxon>Betaproteobacteria</taxon>
        <taxon>Neisseriales</taxon>
        <taxon>Neisseriaceae</taxon>
        <taxon>Alysiella</taxon>
    </lineage>
</organism>
<reference evidence="3 4" key="1">
    <citation type="submission" date="2018-06" db="EMBL/GenBank/DDBJ databases">
        <authorList>
            <consortium name="Pathogen Informatics"/>
            <person name="Doyle S."/>
        </authorList>
    </citation>
    <scope>NUCLEOTIDE SEQUENCE [LARGE SCALE GENOMIC DNA]</scope>
    <source>
        <strain evidence="3 4">NCTC10283</strain>
    </source>
</reference>